<dbReference type="AlphaFoldDB" id="A0A841TGF7"/>
<evidence type="ECO:0000313" key="2">
    <source>
        <dbReference type="EMBL" id="MBB6678348.1"/>
    </source>
</evidence>
<evidence type="ECO:0000313" key="3">
    <source>
        <dbReference type="Proteomes" id="UP000574133"/>
    </source>
</evidence>
<protein>
    <submittedName>
        <fullName evidence="2">Spore coat protein</fullName>
    </submittedName>
</protein>
<dbReference type="Proteomes" id="UP000574133">
    <property type="component" value="Unassembled WGS sequence"/>
</dbReference>
<feature type="compositionally biased region" description="Low complexity" evidence="1">
    <location>
        <begin position="116"/>
        <end position="137"/>
    </location>
</feature>
<keyword evidence="2" id="KW-0946">Virion</keyword>
<dbReference type="RefSeq" id="WP_185179620.1">
    <property type="nucleotide sequence ID" value="NZ_CBCSEP010000009.1"/>
</dbReference>
<accession>A0A841TGF7</accession>
<dbReference type="EMBL" id="JACJVN010000055">
    <property type="protein sequence ID" value="MBB6678348.1"/>
    <property type="molecule type" value="Genomic_DNA"/>
</dbReference>
<evidence type="ECO:0000256" key="1">
    <source>
        <dbReference type="SAM" id="MobiDB-lite"/>
    </source>
</evidence>
<dbReference type="Pfam" id="PF07875">
    <property type="entry name" value="Coat_F"/>
    <property type="match status" value="1"/>
</dbReference>
<proteinExistence type="predicted"/>
<dbReference type="InterPro" id="IPR012851">
    <property type="entry name" value="Spore_coat_CotF-like"/>
</dbReference>
<sequence length="137" mass="15808">MQQQQQQFLPDGDLAYTVLADLKRVTREYATAATESSCPVVRQQFTQLLNTSLAMQGELFTAMSQQQMYNTASPVIRQEIDKQMKQYQQTQQKTNQFVQQRKSTANPPSPQSYGGWAYQPAPQWQQQNNPQQPHSYM</sequence>
<organism evidence="2 3">
    <name type="scientific">Cohnella lubricantis</name>
    <dbReference type="NCBI Taxonomy" id="2163172"/>
    <lineage>
        <taxon>Bacteria</taxon>
        <taxon>Bacillati</taxon>
        <taxon>Bacillota</taxon>
        <taxon>Bacilli</taxon>
        <taxon>Bacillales</taxon>
        <taxon>Paenibacillaceae</taxon>
        <taxon>Cohnella</taxon>
    </lineage>
</organism>
<reference evidence="2 3" key="1">
    <citation type="submission" date="2020-08" db="EMBL/GenBank/DDBJ databases">
        <title>Cohnella phylogeny.</title>
        <authorList>
            <person name="Dunlap C."/>
        </authorList>
    </citation>
    <scope>NUCLEOTIDE SEQUENCE [LARGE SCALE GENOMIC DNA]</scope>
    <source>
        <strain evidence="2 3">DSM 103658</strain>
    </source>
</reference>
<gene>
    <name evidence="2" type="ORF">H4Q31_13660</name>
</gene>
<name>A0A841TGF7_9BACL</name>
<feature type="compositionally biased region" description="Low complexity" evidence="1">
    <location>
        <begin position="85"/>
        <end position="102"/>
    </location>
</feature>
<keyword evidence="3" id="KW-1185">Reference proteome</keyword>
<feature type="region of interest" description="Disordered" evidence="1">
    <location>
        <begin position="83"/>
        <end position="137"/>
    </location>
</feature>
<comment type="caution">
    <text evidence="2">The sequence shown here is derived from an EMBL/GenBank/DDBJ whole genome shotgun (WGS) entry which is preliminary data.</text>
</comment>
<keyword evidence="2" id="KW-0167">Capsid protein</keyword>